<dbReference type="InterPro" id="IPR000719">
    <property type="entry name" value="Prot_kinase_dom"/>
</dbReference>
<dbReference type="InterPro" id="IPR017441">
    <property type="entry name" value="Protein_kinase_ATP_BS"/>
</dbReference>
<keyword evidence="7" id="KW-0460">Magnesium</keyword>
<dbReference type="EMBL" id="UIVT01000001">
    <property type="protein sequence ID" value="SVP88815.1"/>
    <property type="molecule type" value="Genomic_DNA"/>
</dbReference>
<keyword evidence="1 7" id="KW-0723">Serine/threonine-protein kinase</keyword>
<dbReference type="PROSITE" id="PS01351">
    <property type="entry name" value="MAPK"/>
    <property type="match status" value="1"/>
</dbReference>
<gene>
    <name evidence="9" type="ORF">TAT_000066800</name>
    <name evidence="10" type="ORF">TAV_000066500</name>
</gene>
<feature type="binding site" evidence="6">
    <location>
        <position position="44"/>
    </location>
    <ligand>
        <name>ATP</name>
        <dbReference type="ChEBI" id="CHEBI:30616"/>
    </ligand>
</feature>
<evidence type="ECO:0000256" key="3">
    <source>
        <dbReference type="ARBA" id="ARBA00022741"/>
    </source>
</evidence>
<name>A0A3B0MIU0_THEAN</name>
<dbReference type="GO" id="GO:0005524">
    <property type="term" value="F:ATP binding"/>
    <property type="evidence" value="ECO:0007669"/>
    <property type="project" value="UniProtKB-UniRule"/>
</dbReference>
<dbReference type="EC" id="2.7.11.24" evidence="7"/>
<dbReference type="SUPFAM" id="SSF56112">
    <property type="entry name" value="Protein kinase-like (PK-like)"/>
    <property type="match status" value="1"/>
</dbReference>
<dbReference type="EMBL" id="UIVS01000001">
    <property type="protein sequence ID" value="SVP89963.1"/>
    <property type="molecule type" value="Genomic_DNA"/>
</dbReference>
<reference evidence="10" key="1">
    <citation type="submission" date="2018-07" db="EMBL/GenBank/DDBJ databases">
        <authorList>
            <person name="Quirk P.G."/>
            <person name="Krulwich T.A."/>
        </authorList>
    </citation>
    <scope>NUCLEOTIDE SEQUENCE</scope>
    <source>
        <strain evidence="10">Anand</strain>
    </source>
</reference>
<dbReference type="SMART" id="SM00220">
    <property type="entry name" value="S_TKc"/>
    <property type="match status" value="1"/>
</dbReference>
<evidence type="ECO:0000313" key="9">
    <source>
        <dbReference type="EMBL" id="SVP88815.1"/>
    </source>
</evidence>
<evidence type="ECO:0000256" key="7">
    <source>
        <dbReference type="RuleBase" id="RU361165"/>
    </source>
</evidence>
<accession>A0A3B0MIU0</accession>
<evidence type="ECO:0000256" key="2">
    <source>
        <dbReference type="ARBA" id="ARBA00022679"/>
    </source>
</evidence>
<dbReference type="FunFam" id="1.10.510.10:FF:000238">
    <property type="entry name" value="Mitogen-activated protein kinase"/>
    <property type="match status" value="1"/>
</dbReference>
<dbReference type="GO" id="GO:0004707">
    <property type="term" value="F:MAP kinase activity"/>
    <property type="evidence" value="ECO:0007669"/>
    <property type="project" value="UniProtKB-EC"/>
</dbReference>
<dbReference type="PROSITE" id="PS50011">
    <property type="entry name" value="PROTEIN_KINASE_DOM"/>
    <property type="match status" value="1"/>
</dbReference>
<dbReference type="AlphaFoldDB" id="A0A3B0MIU0"/>
<dbReference type="PANTHER" id="PTHR24055">
    <property type="entry name" value="MITOGEN-ACTIVATED PROTEIN KINASE"/>
    <property type="match status" value="1"/>
</dbReference>
<dbReference type="PROSITE" id="PS00108">
    <property type="entry name" value="PROTEIN_KINASE_ST"/>
    <property type="match status" value="1"/>
</dbReference>
<dbReference type="InterPro" id="IPR050117">
    <property type="entry name" value="MAPK"/>
</dbReference>
<dbReference type="InterPro" id="IPR008271">
    <property type="entry name" value="Ser/Thr_kinase_AS"/>
</dbReference>
<organism evidence="10">
    <name type="scientific">Theileria annulata</name>
    <dbReference type="NCBI Taxonomy" id="5874"/>
    <lineage>
        <taxon>Eukaryota</taxon>
        <taxon>Sar</taxon>
        <taxon>Alveolata</taxon>
        <taxon>Apicomplexa</taxon>
        <taxon>Aconoidasida</taxon>
        <taxon>Piroplasmida</taxon>
        <taxon>Theileriidae</taxon>
        <taxon>Theileria</taxon>
    </lineage>
</organism>
<keyword evidence="2 7" id="KW-0808">Transferase</keyword>
<proteinExistence type="inferred from homology"/>
<dbReference type="VEuPathDB" id="PiroplasmaDB:TA02810"/>
<evidence type="ECO:0000256" key="1">
    <source>
        <dbReference type="ARBA" id="ARBA00022527"/>
    </source>
</evidence>
<dbReference type="PROSITE" id="PS00107">
    <property type="entry name" value="PROTEIN_KINASE_ATP"/>
    <property type="match status" value="1"/>
</dbReference>
<protein>
    <recommendedName>
        <fullName evidence="7">Mitogen-activated protein kinase</fullName>
        <ecNumber evidence="7">2.7.11.24</ecNumber>
    </recommendedName>
</protein>
<comment type="similarity">
    <text evidence="7">Belongs to the protein kinase superfamily. Ser/Thr protein kinase family. MAP kinase subfamily.</text>
</comment>
<evidence type="ECO:0000259" key="8">
    <source>
        <dbReference type="PROSITE" id="PS50011"/>
    </source>
</evidence>
<dbReference type="CDD" id="cd07852">
    <property type="entry name" value="STKc_MAPK15-like"/>
    <property type="match status" value="1"/>
</dbReference>
<evidence type="ECO:0000313" key="10">
    <source>
        <dbReference type="EMBL" id="SVP89963.1"/>
    </source>
</evidence>
<keyword evidence="4 7" id="KW-0418">Kinase</keyword>
<dbReference type="InterPro" id="IPR011009">
    <property type="entry name" value="Kinase-like_dom_sf"/>
</dbReference>
<evidence type="ECO:0000256" key="5">
    <source>
        <dbReference type="ARBA" id="ARBA00022840"/>
    </source>
</evidence>
<comment type="catalytic activity">
    <reaction evidence="7">
        <text>L-threonyl-[protein] + ATP = O-phospho-L-threonyl-[protein] + ADP + H(+)</text>
        <dbReference type="Rhea" id="RHEA:46608"/>
        <dbReference type="Rhea" id="RHEA-COMP:11060"/>
        <dbReference type="Rhea" id="RHEA-COMP:11605"/>
        <dbReference type="ChEBI" id="CHEBI:15378"/>
        <dbReference type="ChEBI" id="CHEBI:30013"/>
        <dbReference type="ChEBI" id="CHEBI:30616"/>
        <dbReference type="ChEBI" id="CHEBI:61977"/>
        <dbReference type="ChEBI" id="CHEBI:456216"/>
        <dbReference type="EC" id="2.7.11.24"/>
    </reaction>
</comment>
<comment type="cofactor">
    <cofactor evidence="7">
        <name>Mg(2+)</name>
        <dbReference type="ChEBI" id="CHEBI:18420"/>
    </cofactor>
</comment>
<dbReference type="InterPro" id="IPR003527">
    <property type="entry name" value="MAP_kinase_CS"/>
</dbReference>
<feature type="domain" description="Protein kinase" evidence="8">
    <location>
        <begin position="15"/>
        <end position="315"/>
    </location>
</feature>
<dbReference type="FunFam" id="3.30.200.20:FF:001058">
    <property type="entry name" value="Mitogen-activated protein kinase"/>
    <property type="match status" value="1"/>
</dbReference>
<sequence>MEVSEHIDDHILSRYKIIQKIGKGAYGIVWKAVKRDTNEVVALKKIFDAFRNSTDAQRTYREIMFLQKLKKCPNIVKLRDVYPADNNRDVYLVFEYVETDLHAVIRSNILEEVHKRYILYQLLKAIHFIHTGDLLHRDLKPSNVLLNNKCNIKLADFGLARSVAPNNNSLDKCLSKDNHTGTGIVMTDYVATRWYRAPEILVGSTKYTKGVDMWAIGCIFAEMLIGKPMFPGSSTINQLAKVITFTGMPSEEDMESLSSPFTKVMISSLNTIRRKNIKEYFPNTSEECLDLLSKLLQFNPTKRINTVEALSHPYLSNFHKNTPLPRLSRAISIPVCDNVKYDLINYRHLIYKFIQSNSNINNSLDNTINTVNNVNSGNTVGTVSMVSNSVNPVNTMTNTGNTVNSVSMVDKSVDSIKNINNSITNVKNMNNGNGIENNFSQCNLDVNSVQNNQNMNLDSGNSNLWIKNNSDINLNLSNNTNNTSNVSSNVSNSVNTANMVNNSNNNTNTSNNMNNMIEESMRYYSINSNEEYEMYEKGKLSVEYLKAKNLGSILKPIQYQNIKPQFNTKGQINNTKGQFNNKFINTKLQFNNNKFINTKFPNKLQFNTNNKIQVNNNKGQITNNKTQLNNNKYKGQNFPDKRFNTFQHFNTYNTNQFNTNTINHNIHNTFTNNPINNMNTMNNGMIGMIGMNKEFGVGNIFPLCKFVPKKQERFDSINQ</sequence>
<keyword evidence="5 6" id="KW-0067">ATP-binding</keyword>
<evidence type="ECO:0000256" key="6">
    <source>
        <dbReference type="PROSITE-ProRule" id="PRU10141"/>
    </source>
</evidence>
<keyword evidence="3 6" id="KW-0547">Nucleotide-binding</keyword>
<dbReference type="Gene3D" id="3.30.200.20">
    <property type="entry name" value="Phosphorylase Kinase, domain 1"/>
    <property type="match status" value="1"/>
</dbReference>
<evidence type="ECO:0000256" key="4">
    <source>
        <dbReference type="ARBA" id="ARBA00022777"/>
    </source>
</evidence>
<comment type="activity regulation">
    <text evidence="7">Activated by threonine and tyrosine phosphorylation.</text>
</comment>
<dbReference type="Pfam" id="PF00069">
    <property type="entry name" value="Pkinase"/>
    <property type="match status" value="1"/>
</dbReference>
<dbReference type="Gene3D" id="1.10.510.10">
    <property type="entry name" value="Transferase(Phosphotransferase) domain 1"/>
    <property type="match status" value="1"/>
</dbReference>